<dbReference type="PANTHER" id="PTHR37166">
    <property type="entry name" value="PROTEIN FLAG"/>
    <property type="match status" value="1"/>
</dbReference>
<dbReference type="InterPro" id="IPR035924">
    <property type="entry name" value="FlaG-like_sf"/>
</dbReference>
<dbReference type="SUPFAM" id="SSF160214">
    <property type="entry name" value="FlaG-like"/>
    <property type="match status" value="1"/>
</dbReference>
<dbReference type="Proteomes" id="UP000657372">
    <property type="component" value="Unassembled WGS sequence"/>
</dbReference>
<evidence type="ECO:0000256" key="1">
    <source>
        <dbReference type="SAM" id="MobiDB-lite"/>
    </source>
</evidence>
<dbReference type="Gene3D" id="3.30.160.170">
    <property type="entry name" value="FlaG-like"/>
    <property type="match status" value="1"/>
</dbReference>
<evidence type="ECO:0000313" key="3">
    <source>
        <dbReference type="Proteomes" id="UP000657372"/>
    </source>
</evidence>
<proteinExistence type="predicted"/>
<keyword evidence="2" id="KW-0966">Cell projection</keyword>
<reference evidence="2 3" key="1">
    <citation type="submission" date="2020-11" db="EMBL/GenBank/DDBJ databases">
        <title>WGS of Herminiimonas contaminans strain Marseille-Q4544 isolated from planarians Schmidtea mediterranea.</title>
        <authorList>
            <person name="Kangale L."/>
        </authorList>
    </citation>
    <scope>NUCLEOTIDE SEQUENCE [LARGE SCALE GENOMIC DNA]</scope>
    <source>
        <strain evidence="2 3">Marseille-Q4544</strain>
    </source>
</reference>
<comment type="caution">
    <text evidence="2">The sequence shown here is derived from an EMBL/GenBank/DDBJ whole genome shotgun (WGS) entry which is preliminary data.</text>
</comment>
<organism evidence="2 3">
    <name type="scientific">Herminiimonas contaminans</name>
    <dbReference type="NCBI Taxonomy" id="1111140"/>
    <lineage>
        <taxon>Bacteria</taxon>
        <taxon>Pseudomonadati</taxon>
        <taxon>Pseudomonadota</taxon>
        <taxon>Betaproteobacteria</taxon>
        <taxon>Burkholderiales</taxon>
        <taxon>Oxalobacteraceae</taxon>
        <taxon>Herminiimonas</taxon>
    </lineage>
</organism>
<keyword evidence="2" id="KW-0282">Flagellum</keyword>
<sequence length="125" mass="13008">MDIGQIASSAKAGTRIDPQPSPVSSAVNPAAKAVSSPVLTTGAVQQPDAASAQSQVGQALQSINKALQGLSSNLEFTVDSDSNRTIVKVVDQQTKEVIRQMPSLEAIEISKALDKLQGLLVKQKA</sequence>
<gene>
    <name evidence="2" type="ORF">IXC47_05650</name>
</gene>
<dbReference type="EMBL" id="JADOEL010000003">
    <property type="protein sequence ID" value="MBF8177161.1"/>
    <property type="molecule type" value="Genomic_DNA"/>
</dbReference>
<accession>A0ABS0EQU1</accession>
<dbReference type="InterPro" id="IPR005186">
    <property type="entry name" value="FlaG"/>
</dbReference>
<keyword evidence="2" id="KW-0969">Cilium</keyword>
<feature type="region of interest" description="Disordered" evidence="1">
    <location>
        <begin position="1"/>
        <end position="31"/>
    </location>
</feature>
<evidence type="ECO:0000313" key="2">
    <source>
        <dbReference type="EMBL" id="MBF8177161.1"/>
    </source>
</evidence>
<dbReference type="Pfam" id="PF03646">
    <property type="entry name" value="FlaG"/>
    <property type="match status" value="1"/>
</dbReference>
<dbReference type="RefSeq" id="WP_175626693.1">
    <property type="nucleotide sequence ID" value="NZ_JADOEL010000003.1"/>
</dbReference>
<protein>
    <submittedName>
        <fullName evidence="2">Flagellar protein FlaG</fullName>
    </submittedName>
</protein>
<keyword evidence="3" id="KW-1185">Reference proteome</keyword>
<dbReference type="PANTHER" id="PTHR37166:SF1">
    <property type="entry name" value="PROTEIN FLAG"/>
    <property type="match status" value="1"/>
</dbReference>
<name>A0ABS0EQU1_9BURK</name>